<evidence type="ECO:0000313" key="2">
    <source>
        <dbReference type="Proteomes" id="UP000316733"/>
    </source>
</evidence>
<dbReference type="EMBL" id="MK797984">
    <property type="protein sequence ID" value="QCG76145.1"/>
    <property type="molecule type" value="Genomic_DNA"/>
</dbReference>
<organism evidence="1 2">
    <name type="scientific">Pseudomonas phage vB_PaeM_PA5oct</name>
    <dbReference type="NCBI Taxonomy" id="2163605"/>
    <lineage>
        <taxon>Viruses</taxon>
        <taxon>Duplodnaviria</taxon>
        <taxon>Heunggongvirae</taxon>
        <taxon>Uroviricota</taxon>
        <taxon>Caudoviricetes</taxon>
        <taxon>Arenbergviridae</taxon>
        <taxon>Wroclawvirus</taxon>
        <taxon>Wroclawvirus PA5oct</taxon>
    </lineage>
</organism>
<proteinExistence type="predicted"/>
<dbReference type="Proteomes" id="UP000316733">
    <property type="component" value="Segment"/>
</dbReference>
<accession>A0A4Y1LUS2</accession>
<protein>
    <submittedName>
        <fullName evidence="1">Uncharacterized protein</fullName>
    </submittedName>
</protein>
<keyword evidence="2" id="KW-1185">Reference proteome</keyword>
<evidence type="ECO:0000313" key="1">
    <source>
        <dbReference type="EMBL" id="QCG76145.1"/>
    </source>
</evidence>
<reference evidence="2" key="1">
    <citation type="journal article" date="2020" name="bioRxiv">
        <title>Integrative omics analysis of Pseudomonas aeruginosa virus PA5oct highlights the molecular complexity of jumbo phages.</title>
        <authorList>
            <person name="Lood C."/>
            <person name="Danis-Wlodarczyk K."/>
            <person name="Blasdel B.G."/>
            <person name="Jang H.B."/>
            <person name="Vandenheuvel D."/>
            <person name="Briers Y."/>
            <person name="Noben J.-P."/>
            <person name="van Noort V."/>
            <person name="Drulis-Kawa Z."/>
            <person name="Lavigne R."/>
        </authorList>
    </citation>
    <scope>NUCLEOTIDE SEQUENCE [LARGE SCALE GENOMIC DNA]</scope>
</reference>
<name>A0A4Y1LUS2_9CAUD</name>
<gene>
    <name evidence="1" type="ORF">EST35_0264</name>
</gene>
<sequence>MKTFDFTFGVYRAKQCEWKGNSKTQCGAKPIEGKAYCLEHFKKAYVNISEEMLDKQTEAQLKKLEKEMPVVIEEE</sequence>